<name>A0AAD7CSK0_MYCRO</name>
<reference evidence="1" key="1">
    <citation type="submission" date="2023-03" db="EMBL/GenBank/DDBJ databases">
        <title>Massive genome expansion in bonnet fungi (Mycena s.s.) driven by repeated elements and novel gene families across ecological guilds.</title>
        <authorList>
            <consortium name="Lawrence Berkeley National Laboratory"/>
            <person name="Harder C.B."/>
            <person name="Miyauchi S."/>
            <person name="Viragh M."/>
            <person name="Kuo A."/>
            <person name="Thoen E."/>
            <person name="Andreopoulos B."/>
            <person name="Lu D."/>
            <person name="Skrede I."/>
            <person name="Drula E."/>
            <person name="Henrissat B."/>
            <person name="Morin E."/>
            <person name="Kohler A."/>
            <person name="Barry K."/>
            <person name="LaButti K."/>
            <person name="Morin E."/>
            <person name="Salamov A."/>
            <person name="Lipzen A."/>
            <person name="Mereny Z."/>
            <person name="Hegedus B."/>
            <person name="Baldrian P."/>
            <person name="Stursova M."/>
            <person name="Weitz H."/>
            <person name="Taylor A."/>
            <person name="Grigoriev I.V."/>
            <person name="Nagy L.G."/>
            <person name="Martin F."/>
            <person name="Kauserud H."/>
        </authorList>
    </citation>
    <scope>NUCLEOTIDE SEQUENCE</scope>
    <source>
        <strain evidence="1">CBHHK067</strain>
    </source>
</reference>
<gene>
    <name evidence="1" type="ORF">B0H17DRAFT_1337250</name>
</gene>
<dbReference type="Proteomes" id="UP001221757">
    <property type="component" value="Unassembled WGS sequence"/>
</dbReference>
<accession>A0AAD7CSK0</accession>
<evidence type="ECO:0000313" key="2">
    <source>
        <dbReference type="Proteomes" id="UP001221757"/>
    </source>
</evidence>
<evidence type="ECO:0000313" key="1">
    <source>
        <dbReference type="EMBL" id="KAJ7661126.1"/>
    </source>
</evidence>
<keyword evidence="2" id="KW-1185">Reference proteome</keyword>
<comment type="caution">
    <text evidence="1">The sequence shown here is derived from an EMBL/GenBank/DDBJ whole genome shotgun (WGS) entry which is preliminary data.</text>
</comment>
<organism evidence="1 2">
    <name type="scientific">Mycena rosella</name>
    <name type="common">Pink bonnet</name>
    <name type="synonym">Agaricus rosellus</name>
    <dbReference type="NCBI Taxonomy" id="1033263"/>
    <lineage>
        <taxon>Eukaryota</taxon>
        <taxon>Fungi</taxon>
        <taxon>Dikarya</taxon>
        <taxon>Basidiomycota</taxon>
        <taxon>Agaricomycotina</taxon>
        <taxon>Agaricomycetes</taxon>
        <taxon>Agaricomycetidae</taxon>
        <taxon>Agaricales</taxon>
        <taxon>Marasmiineae</taxon>
        <taxon>Mycenaceae</taxon>
        <taxon>Mycena</taxon>
    </lineage>
</organism>
<dbReference type="EMBL" id="JARKIE010000252">
    <property type="protein sequence ID" value="KAJ7661126.1"/>
    <property type="molecule type" value="Genomic_DNA"/>
</dbReference>
<sequence length="337" mass="37908">MHSVPRRGAWAVMAIDPLESLEHLDDRHVPAICAGLLNKQYVVYVTERKGKLFNPLIPYHEHTVEFLMQGLPDTVPYVCVDSTMSIPVFPATKHPLGRAPLRPSMPLPWPNSYLWPFITANVRCETLVDGGRVPYQLDIPEQLRHDAFVEEDTRRREEGLAFRAALPRTPSIYPSATSTETRSVCTSVAGSDDSDAECSSDTECSSSASVMGSVEALEHHHAMDVTIFRNAMQARMPPADMTTVIFTQDLSVVDRLNSPLEFFAEQDTLKIIADDSRARREFAGRQTEWLDAENCDARTVRLLKRTRVLRVLSGIRERGTDALRRIFLPRSRDGTMS</sequence>
<proteinExistence type="predicted"/>
<protein>
    <submittedName>
        <fullName evidence="1">Uncharacterized protein</fullName>
    </submittedName>
</protein>
<dbReference type="AlphaFoldDB" id="A0AAD7CSK0"/>